<accession>A0ABU5EAM4</accession>
<dbReference type="PROSITE" id="PS50125">
    <property type="entry name" value="GUANYLATE_CYCLASE_2"/>
    <property type="match status" value="1"/>
</dbReference>
<proteinExistence type="predicted"/>
<dbReference type="InterPro" id="IPR025336">
    <property type="entry name" value="SCO4226-like"/>
</dbReference>
<dbReference type="PANTHER" id="PTHR43081:SF1">
    <property type="entry name" value="ADENYLATE CYCLASE, TERMINAL-DIFFERENTIATION SPECIFIC"/>
    <property type="match status" value="1"/>
</dbReference>
<dbReference type="SMART" id="SM00044">
    <property type="entry name" value="CYCc"/>
    <property type="match status" value="1"/>
</dbReference>
<reference evidence="2 3" key="1">
    <citation type="journal article" date="2016" name="Antonie Van Leeuwenhoek">
        <title>Dongia soli sp. nov., isolated from soil from Dokdo, Korea.</title>
        <authorList>
            <person name="Kim D.U."/>
            <person name="Lee H."/>
            <person name="Kim H."/>
            <person name="Kim S.G."/>
            <person name="Ka J.O."/>
        </authorList>
    </citation>
    <scope>NUCLEOTIDE SEQUENCE [LARGE SCALE GENOMIC DNA]</scope>
    <source>
        <strain evidence="2 3">D78</strain>
    </source>
</reference>
<name>A0ABU5EAM4_9PROT</name>
<organism evidence="2 3">
    <name type="scientific">Dongia soli</name>
    <dbReference type="NCBI Taxonomy" id="600628"/>
    <lineage>
        <taxon>Bacteria</taxon>
        <taxon>Pseudomonadati</taxon>
        <taxon>Pseudomonadota</taxon>
        <taxon>Alphaproteobacteria</taxon>
        <taxon>Rhodospirillales</taxon>
        <taxon>Dongiaceae</taxon>
        <taxon>Dongia</taxon>
    </lineage>
</organism>
<dbReference type="PANTHER" id="PTHR43081">
    <property type="entry name" value="ADENYLATE CYCLASE, TERMINAL-DIFFERENTIATION SPECIFIC-RELATED"/>
    <property type="match status" value="1"/>
</dbReference>
<dbReference type="InterPro" id="IPR029787">
    <property type="entry name" value="Nucleotide_cyclase"/>
</dbReference>
<dbReference type="EMBL" id="JAXCLW010000002">
    <property type="protein sequence ID" value="MDY0883407.1"/>
    <property type="molecule type" value="Genomic_DNA"/>
</dbReference>
<gene>
    <name evidence="2" type="ORF">SMD27_11180</name>
</gene>
<dbReference type="Gene3D" id="3.30.70.1230">
    <property type="entry name" value="Nucleotide cyclase"/>
    <property type="match status" value="1"/>
</dbReference>
<protein>
    <submittedName>
        <fullName evidence="2">DUF4242 domain-containing protein</fullName>
    </submittedName>
</protein>
<dbReference type="InterPro" id="IPR042557">
    <property type="entry name" value="SCO4226"/>
</dbReference>
<keyword evidence="3" id="KW-1185">Reference proteome</keyword>
<dbReference type="Pfam" id="PF00211">
    <property type="entry name" value="Guanylate_cyc"/>
    <property type="match status" value="1"/>
</dbReference>
<dbReference type="SUPFAM" id="SSF55073">
    <property type="entry name" value="Nucleotide cyclase"/>
    <property type="match status" value="1"/>
</dbReference>
<comment type="caution">
    <text evidence="2">The sequence shown here is derived from an EMBL/GenBank/DDBJ whole genome shotgun (WGS) entry which is preliminary data.</text>
</comment>
<dbReference type="Pfam" id="PF14026">
    <property type="entry name" value="SCO4226-like"/>
    <property type="match status" value="1"/>
</dbReference>
<dbReference type="InterPro" id="IPR001054">
    <property type="entry name" value="A/G_cyclase"/>
</dbReference>
<dbReference type="CDD" id="cd07302">
    <property type="entry name" value="CHD"/>
    <property type="match status" value="1"/>
</dbReference>
<dbReference type="InterPro" id="IPR050697">
    <property type="entry name" value="Adenylyl/Guanylyl_Cyclase_3/4"/>
</dbReference>
<dbReference type="Proteomes" id="UP001279642">
    <property type="component" value="Unassembled WGS sequence"/>
</dbReference>
<evidence type="ECO:0000313" key="3">
    <source>
        <dbReference type="Proteomes" id="UP001279642"/>
    </source>
</evidence>
<dbReference type="Gene3D" id="3.30.70.3090">
    <property type="entry name" value="ORF SCO4226, nickel-binding ferredoxin-like monomer"/>
    <property type="match status" value="1"/>
</dbReference>
<evidence type="ECO:0000259" key="1">
    <source>
        <dbReference type="PROSITE" id="PS50125"/>
    </source>
</evidence>
<evidence type="ECO:0000313" key="2">
    <source>
        <dbReference type="EMBL" id="MDY0883407.1"/>
    </source>
</evidence>
<feature type="domain" description="Guanylate cyclase" evidence="1">
    <location>
        <begin position="111"/>
        <end position="224"/>
    </location>
</feature>
<sequence>MPIFLDRHDLHEMSGAEVAEAHRRDLDIQDEYGVRFLTYWFDEGRGHAFCLIDAPDIAAAMRVHRESHGNIASRMIEVDLSAVEAFLGRITDPVGPAKGMQAPAPDSAYRAVMFTDIVDSVSLAAKLGDRRMVELVRAHDAMVRRALTGNRGREVKHTGDGIMASFDDVAGSVACARAISQGFAAFNRASHVPLHIRIGIHAGEPVQDSNDLFGATVQLAARICDEAPTDSIVISDVVRAALGADNDAIALGSRQFKGFDQPVDLFEVPWRKSG</sequence>
<dbReference type="RefSeq" id="WP_320508443.1">
    <property type="nucleotide sequence ID" value="NZ_JAXCLW010000002.1"/>
</dbReference>